<dbReference type="GO" id="GO:0030313">
    <property type="term" value="C:cell envelope"/>
    <property type="evidence" value="ECO:0007669"/>
    <property type="project" value="UniProtKB-SubCell"/>
</dbReference>
<comment type="similarity">
    <text evidence="2">Belongs to the adenylyl cyclase class-3 family.</text>
</comment>
<reference evidence="11" key="1">
    <citation type="journal article" date="2023" name="Int. J. Syst. Evol. Microbiol.">
        <title>Methylocystis iwaonis sp. nov., a type II methane-oxidizing bacterium from surface soil of a rice paddy field in Japan, and emended description of the genus Methylocystis (ex Whittenbury et al. 1970) Bowman et al. 1993.</title>
        <authorList>
            <person name="Kaise H."/>
            <person name="Sawadogo J.B."/>
            <person name="Alam M.S."/>
            <person name="Ueno C."/>
            <person name="Dianou D."/>
            <person name="Shinjo R."/>
            <person name="Asakawa S."/>
        </authorList>
    </citation>
    <scope>NUCLEOTIDE SEQUENCE</scope>
    <source>
        <strain evidence="11">LMG27198</strain>
    </source>
</reference>
<keyword evidence="4 8" id="KW-0812">Transmembrane</keyword>
<dbReference type="SMART" id="SM00044">
    <property type="entry name" value="CYCc"/>
    <property type="match status" value="1"/>
</dbReference>
<keyword evidence="3" id="KW-1003">Cell membrane</keyword>
<dbReference type="Gene3D" id="6.10.340.10">
    <property type="match status" value="1"/>
</dbReference>
<dbReference type="SMART" id="SM00304">
    <property type="entry name" value="HAMP"/>
    <property type="match status" value="1"/>
</dbReference>
<evidence type="ECO:0000256" key="3">
    <source>
        <dbReference type="ARBA" id="ARBA00022475"/>
    </source>
</evidence>
<dbReference type="PROSITE" id="PS50885">
    <property type="entry name" value="HAMP"/>
    <property type="match status" value="1"/>
</dbReference>
<keyword evidence="7" id="KW-0802">TPR repeat</keyword>
<evidence type="ECO:0000256" key="1">
    <source>
        <dbReference type="ARBA" id="ARBA00004196"/>
    </source>
</evidence>
<dbReference type="InterPro" id="IPR019734">
    <property type="entry name" value="TPR_rpt"/>
</dbReference>
<evidence type="ECO:0000256" key="5">
    <source>
        <dbReference type="ARBA" id="ARBA00022989"/>
    </source>
</evidence>
<feature type="transmembrane region" description="Helical" evidence="8">
    <location>
        <begin position="28"/>
        <end position="50"/>
    </location>
</feature>
<comment type="subcellular location">
    <subcellularLocation>
        <location evidence="1">Cell envelope</location>
    </subcellularLocation>
</comment>
<dbReference type="PANTHER" id="PTHR43081">
    <property type="entry name" value="ADENYLATE CYCLASE, TERMINAL-DIFFERENTIATION SPECIFIC-RELATED"/>
    <property type="match status" value="1"/>
</dbReference>
<feature type="domain" description="HAMP" evidence="10">
    <location>
        <begin position="247"/>
        <end position="299"/>
    </location>
</feature>
<dbReference type="EMBL" id="BSEC01000001">
    <property type="protein sequence ID" value="GLI91412.1"/>
    <property type="molecule type" value="Genomic_DNA"/>
</dbReference>
<dbReference type="InterPro" id="IPR029787">
    <property type="entry name" value="Nucleotide_cyclase"/>
</dbReference>
<evidence type="ECO:0000256" key="8">
    <source>
        <dbReference type="SAM" id="Phobius"/>
    </source>
</evidence>
<keyword evidence="5 8" id="KW-1133">Transmembrane helix</keyword>
<evidence type="ECO:0000256" key="6">
    <source>
        <dbReference type="ARBA" id="ARBA00023136"/>
    </source>
</evidence>
<dbReference type="CDD" id="cd06225">
    <property type="entry name" value="HAMP"/>
    <property type="match status" value="1"/>
</dbReference>
<dbReference type="Pfam" id="PF00672">
    <property type="entry name" value="HAMP"/>
    <property type="match status" value="1"/>
</dbReference>
<evidence type="ECO:0000259" key="10">
    <source>
        <dbReference type="PROSITE" id="PS50885"/>
    </source>
</evidence>
<name>A0A9W6GQW3_9HYPH</name>
<sequence>MRRAARNDGGSGPGGTPSMFSNSIKRKIMGIALALIVLMALTSVLSLVMVRQVGARFDELTSSHVPAYGSLGRAHVRSLERALALRRMVIETFRPDMEPQRAEDTRKVFVAKGQEVEREVAAARAAMAGLIASSERVEDQKAFVRLDSRLESLMSGSRHLLTEEIARLLAALEAKDKARVADSLSRVDRLRDDVNGEFEDIRTDMLALLTVDSAAAMQTQQQVMLIAAVLTLLAAALGVVFSTLVSDGVTSPVRRLLDGARAVEAGRLDHEIAVTTHDEIGDLTKAFNRMVEQLRLKERILDTFGHYVDPRVVQGLIDRPSLAVDGQRRVMTILFCDVAGFTAASERMTPQGLVKILNSYFSTMSAPIRENDGILDKYIGDAIMAYWGPPFNDAAAQERLACLAALAMLDRLDDLRASFPELIGVRTAPISFDLRIGVATGEALVGSIGSEQMMNYTVIGDTVNLASRLEGACKHYGVRALISEATARAAADVVETREIDLVAVAGAEKTERIFEIMGRKDTLSEPRRALRKAFGEGLAFYRAGDWTAARTAFSEALAAAPDDGPTRVFLRRLDELETAPAQEGWNGAWRFAEK</sequence>
<dbReference type="GO" id="GO:0004016">
    <property type="term" value="F:adenylate cyclase activity"/>
    <property type="evidence" value="ECO:0007669"/>
    <property type="project" value="UniProtKB-ARBA"/>
</dbReference>
<proteinExistence type="inferred from homology"/>
<organism evidence="11 12">
    <name type="scientific">Methylocystis echinoides</name>
    <dbReference type="NCBI Taxonomy" id="29468"/>
    <lineage>
        <taxon>Bacteria</taxon>
        <taxon>Pseudomonadati</taxon>
        <taxon>Pseudomonadota</taxon>
        <taxon>Alphaproteobacteria</taxon>
        <taxon>Hyphomicrobiales</taxon>
        <taxon>Methylocystaceae</taxon>
        <taxon>Methylocystis</taxon>
    </lineage>
</organism>
<dbReference type="Proteomes" id="UP001144323">
    <property type="component" value="Unassembled WGS sequence"/>
</dbReference>
<evidence type="ECO:0000313" key="11">
    <source>
        <dbReference type="EMBL" id="GLI91412.1"/>
    </source>
</evidence>
<gene>
    <name evidence="11" type="ORF">LMG27198_04040</name>
</gene>
<feature type="repeat" description="TPR" evidence="7">
    <location>
        <begin position="530"/>
        <end position="563"/>
    </location>
</feature>
<protein>
    <submittedName>
        <fullName evidence="11">Adenylate cyclase</fullName>
    </submittedName>
</protein>
<dbReference type="PROSITE" id="PS50125">
    <property type="entry name" value="GUANYLATE_CYCLASE_2"/>
    <property type="match status" value="1"/>
</dbReference>
<keyword evidence="12" id="KW-1185">Reference proteome</keyword>
<feature type="transmembrane region" description="Helical" evidence="8">
    <location>
        <begin position="223"/>
        <end position="245"/>
    </location>
</feature>
<dbReference type="PROSITE" id="PS50005">
    <property type="entry name" value="TPR"/>
    <property type="match status" value="1"/>
</dbReference>
<dbReference type="InterPro" id="IPR001054">
    <property type="entry name" value="A/G_cyclase"/>
</dbReference>
<evidence type="ECO:0000259" key="9">
    <source>
        <dbReference type="PROSITE" id="PS50125"/>
    </source>
</evidence>
<evidence type="ECO:0000256" key="4">
    <source>
        <dbReference type="ARBA" id="ARBA00022692"/>
    </source>
</evidence>
<dbReference type="GO" id="GO:0006171">
    <property type="term" value="P:cAMP biosynthetic process"/>
    <property type="evidence" value="ECO:0007669"/>
    <property type="project" value="TreeGrafter"/>
</dbReference>
<dbReference type="GO" id="GO:0035556">
    <property type="term" value="P:intracellular signal transduction"/>
    <property type="evidence" value="ECO:0007669"/>
    <property type="project" value="InterPro"/>
</dbReference>
<comment type="caution">
    <text evidence="11">The sequence shown here is derived from an EMBL/GenBank/DDBJ whole genome shotgun (WGS) entry which is preliminary data.</text>
</comment>
<dbReference type="PANTHER" id="PTHR43081:SF1">
    <property type="entry name" value="ADENYLATE CYCLASE, TERMINAL-DIFFERENTIATION SPECIFIC"/>
    <property type="match status" value="1"/>
</dbReference>
<dbReference type="Gene3D" id="3.30.70.1230">
    <property type="entry name" value="Nucleotide cyclase"/>
    <property type="match status" value="1"/>
</dbReference>
<dbReference type="SUPFAM" id="SSF55073">
    <property type="entry name" value="Nucleotide cyclase"/>
    <property type="match status" value="1"/>
</dbReference>
<dbReference type="FunFam" id="3.30.70.1230:FF:000016">
    <property type="entry name" value="Adenylate/guanylate cyclase domain-containing protein"/>
    <property type="match status" value="1"/>
</dbReference>
<keyword evidence="6 8" id="KW-0472">Membrane</keyword>
<dbReference type="InterPro" id="IPR003660">
    <property type="entry name" value="HAMP_dom"/>
</dbReference>
<dbReference type="Pfam" id="PF00211">
    <property type="entry name" value="Guanylate_cyc"/>
    <property type="match status" value="1"/>
</dbReference>
<feature type="domain" description="Guanylate cyclase" evidence="9">
    <location>
        <begin position="332"/>
        <end position="470"/>
    </location>
</feature>
<dbReference type="SUPFAM" id="SSF158472">
    <property type="entry name" value="HAMP domain-like"/>
    <property type="match status" value="1"/>
</dbReference>
<dbReference type="CDD" id="cd07302">
    <property type="entry name" value="CHD"/>
    <property type="match status" value="1"/>
</dbReference>
<dbReference type="InterPro" id="IPR050697">
    <property type="entry name" value="Adenylyl/Guanylyl_Cyclase_3/4"/>
</dbReference>
<evidence type="ECO:0000313" key="12">
    <source>
        <dbReference type="Proteomes" id="UP001144323"/>
    </source>
</evidence>
<evidence type="ECO:0000256" key="7">
    <source>
        <dbReference type="PROSITE-ProRule" id="PRU00339"/>
    </source>
</evidence>
<evidence type="ECO:0000256" key="2">
    <source>
        <dbReference type="ARBA" id="ARBA00005381"/>
    </source>
</evidence>
<dbReference type="GO" id="GO:0016020">
    <property type="term" value="C:membrane"/>
    <property type="evidence" value="ECO:0007669"/>
    <property type="project" value="InterPro"/>
</dbReference>
<dbReference type="AlphaFoldDB" id="A0A9W6GQW3"/>
<accession>A0A9W6GQW3</accession>